<evidence type="ECO:0000256" key="2">
    <source>
        <dbReference type="ARBA" id="ARBA00004613"/>
    </source>
</evidence>
<gene>
    <name evidence="13" type="primary">Defb125</name>
</gene>
<evidence type="ECO:0000256" key="6">
    <source>
        <dbReference type="ARBA" id="ARBA00022729"/>
    </source>
</evidence>
<reference evidence="13" key="1">
    <citation type="submission" date="2025-08" db="UniProtKB">
        <authorList>
            <consortium name="RefSeq"/>
        </authorList>
    </citation>
    <scope>IDENTIFICATION</scope>
    <source>
        <tissue evidence="13">Kidney</tissue>
    </source>
</reference>
<protein>
    <recommendedName>
        <fullName evidence="10">Beta-defensin</fullName>
    </recommendedName>
</protein>
<keyword evidence="6 10" id="KW-0732">Signal</keyword>
<accession>A0A1S3EQ85</accession>
<dbReference type="GeneID" id="105981470"/>
<evidence type="ECO:0000256" key="10">
    <source>
        <dbReference type="RuleBase" id="RU231113"/>
    </source>
</evidence>
<dbReference type="AlphaFoldDB" id="A0A1S3EQ85"/>
<organism evidence="12 13">
    <name type="scientific">Dipodomys ordii</name>
    <name type="common">Ord's kangaroo rat</name>
    <dbReference type="NCBI Taxonomy" id="10020"/>
    <lineage>
        <taxon>Eukaryota</taxon>
        <taxon>Metazoa</taxon>
        <taxon>Chordata</taxon>
        <taxon>Craniata</taxon>
        <taxon>Vertebrata</taxon>
        <taxon>Euteleostomi</taxon>
        <taxon>Mammalia</taxon>
        <taxon>Eutheria</taxon>
        <taxon>Euarchontoglires</taxon>
        <taxon>Glires</taxon>
        <taxon>Rodentia</taxon>
        <taxon>Castorimorpha</taxon>
        <taxon>Heteromyidae</taxon>
        <taxon>Dipodomyinae</taxon>
        <taxon>Dipodomys</taxon>
    </lineage>
</organism>
<evidence type="ECO:0000256" key="4">
    <source>
        <dbReference type="ARBA" id="ARBA00022525"/>
    </source>
</evidence>
<dbReference type="KEGG" id="dord:105981470"/>
<keyword evidence="9" id="KW-1015">Disulfide bond</keyword>
<dbReference type="RefSeq" id="XP_012866115.1">
    <property type="nucleotide sequence ID" value="XM_013010661.1"/>
</dbReference>
<dbReference type="PANTHER" id="PTHR15001:SF12">
    <property type="entry name" value="BETA-DEFENSIN 125"/>
    <property type="match status" value="1"/>
</dbReference>
<dbReference type="GO" id="GO:0005576">
    <property type="term" value="C:extracellular region"/>
    <property type="evidence" value="ECO:0007669"/>
    <property type="project" value="UniProtKB-SubCell"/>
</dbReference>
<proteinExistence type="inferred from homology"/>
<keyword evidence="4 10" id="KW-0964">Secreted</keyword>
<dbReference type="OrthoDB" id="9835818at2759"/>
<evidence type="ECO:0000259" key="11">
    <source>
        <dbReference type="Pfam" id="PF13841"/>
    </source>
</evidence>
<evidence type="ECO:0000313" key="12">
    <source>
        <dbReference type="Proteomes" id="UP000081671"/>
    </source>
</evidence>
<dbReference type="PANTHER" id="PTHR15001">
    <property type="entry name" value="BETA-DEFENSIN 123-RELATED"/>
    <property type="match status" value="1"/>
</dbReference>
<dbReference type="GO" id="GO:0042742">
    <property type="term" value="P:defense response to bacterium"/>
    <property type="evidence" value="ECO:0007669"/>
    <property type="project" value="UniProtKB-UniRule"/>
</dbReference>
<keyword evidence="7 10" id="KW-0211">Defensin</keyword>
<dbReference type="Gene3D" id="3.10.360.10">
    <property type="entry name" value="Antimicrobial Peptide, Beta-defensin 2, Chain A"/>
    <property type="match status" value="1"/>
</dbReference>
<keyword evidence="5 10" id="KW-0929">Antimicrobial</keyword>
<feature type="domain" description="Beta-defensin" evidence="11">
    <location>
        <begin position="25"/>
        <end position="55"/>
    </location>
</feature>
<evidence type="ECO:0000256" key="9">
    <source>
        <dbReference type="ARBA" id="ARBA00023157"/>
    </source>
</evidence>
<dbReference type="GO" id="GO:0045087">
    <property type="term" value="P:innate immune response"/>
    <property type="evidence" value="ECO:0007669"/>
    <property type="project" value="InterPro"/>
</dbReference>
<dbReference type="InterPro" id="IPR025933">
    <property type="entry name" value="Beta_defensin_dom"/>
</dbReference>
<sequence length="133" mass="15659">MAAPMLTFIICGLLTQMAKGWWELKCWKNDLGHCRRRCLDNERYIRLCKNKVSCCLPLRFSHEYTRRPPPAFMRPEDVTVDFSDWTPFPVSPNLSDTFPFNTNEPYETFPTTQEQHTSKIVEHTSQVYVIRAI</sequence>
<dbReference type="CTD" id="245938"/>
<keyword evidence="8 10" id="KW-0044">Antibiotic</keyword>
<evidence type="ECO:0000256" key="8">
    <source>
        <dbReference type="ARBA" id="ARBA00023022"/>
    </source>
</evidence>
<keyword evidence="12" id="KW-1185">Reference proteome</keyword>
<evidence type="ECO:0000256" key="1">
    <source>
        <dbReference type="ARBA" id="ARBA00002878"/>
    </source>
</evidence>
<feature type="chain" id="PRO_5010004476" description="Beta-defensin" evidence="10">
    <location>
        <begin position="21"/>
        <end position="133"/>
    </location>
</feature>
<dbReference type="Proteomes" id="UP000081671">
    <property type="component" value="Unplaced"/>
</dbReference>
<dbReference type="InParanoid" id="A0A1S3EQ85"/>
<dbReference type="InterPro" id="IPR050544">
    <property type="entry name" value="Beta-defensin"/>
</dbReference>
<comment type="function">
    <text evidence="1 10">Has antibacterial activity.</text>
</comment>
<feature type="signal peptide" evidence="10">
    <location>
        <begin position="1"/>
        <end position="20"/>
    </location>
</feature>
<evidence type="ECO:0000256" key="5">
    <source>
        <dbReference type="ARBA" id="ARBA00022529"/>
    </source>
</evidence>
<evidence type="ECO:0000256" key="7">
    <source>
        <dbReference type="ARBA" id="ARBA00022940"/>
    </source>
</evidence>
<comment type="similarity">
    <text evidence="3 10">Belongs to the beta-defensin family.</text>
</comment>
<name>A0A1S3EQ85_DIPOR</name>
<evidence type="ECO:0000256" key="3">
    <source>
        <dbReference type="ARBA" id="ARBA00007371"/>
    </source>
</evidence>
<dbReference type="Pfam" id="PF13841">
    <property type="entry name" value="Defensin_beta_2"/>
    <property type="match status" value="1"/>
</dbReference>
<comment type="subcellular location">
    <subcellularLocation>
        <location evidence="2 10">Secreted</location>
    </subcellularLocation>
</comment>
<evidence type="ECO:0000313" key="13">
    <source>
        <dbReference type="RefSeq" id="XP_012866115.1"/>
    </source>
</evidence>